<reference evidence="7" key="1">
    <citation type="submission" date="2021-11" db="EMBL/GenBank/DDBJ databases">
        <authorList>
            <person name="Schell T."/>
        </authorList>
    </citation>
    <scope>NUCLEOTIDE SEQUENCE</scope>
    <source>
        <strain evidence="7">M5</strain>
    </source>
</reference>
<evidence type="ECO:0000256" key="4">
    <source>
        <dbReference type="PROSITE-ProRule" id="PRU00175"/>
    </source>
</evidence>
<dbReference type="PROSITE" id="PS00518">
    <property type="entry name" value="ZF_RING_1"/>
    <property type="match status" value="1"/>
</dbReference>
<protein>
    <recommendedName>
        <fullName evidence="6">RING-type domain-containing protein</fullName>
    </recommendedName>
</protein>
<dbReference type="InterPro" id="IPR027370">
    <property type="entry name" value="Znf-RING_euk"/>
</dbReference>
<dbReference type="GO" id="GO:0008270">
    <property type="term" value="F:zinc ion binding"/>
    <property type="evidence" value="ECO:0007669"/>
    <property type="project" value="UniProtKB-KW"/>
</dbReference>
<evidence type="ECO:0000256" key="1">
    <source>
        <dbReference type="ARBA" id="ARBA00022723"/>
    </source>
</evidence>
<keyword evidence="2 4" id="KW-0863">Zinc-finger</keyword>
<feature type="region of interest" description="Disordered" evidence="5">
    <location>
        <begin position="289"/>
        <end position="308"/>
    </location>
</feature>
<dbReference type="SMART" id="SM00184">
    <property type="entry name" value="RING"/>
    <property type="match status" value="1"/>
</dbReference>
<dbReference type="Proteomes" id="UP000789390">
    <property type="component" value="Unassembled WGS sequence"/>
</dbReference>
<dbReference type="InterPro" id="IPR013083">
    <property type="entry name" value="Znf_RING/FYVE/PHD"/>
</dbReference>
<dbReference type="AlphaFoldDB" id="A0A8J2RYT6"/>
<dbReference type="PANTHER" id="PTHR25464">
    <property type="entry name" value="TRIPARTITE MOTIF-CONTAINING PROTEIN 2-LIKE PROTEIN"/>
    <property type="match status" value="1"/>
</dbReference>
<feature type="domain" description="RING-type" evidence="6">
    <location>
        <begin position="15"/>
        <end position="58"/>
    </location>
</feature>
<organism evidence="7 8">
    <name type="scientific">Daphnia galeata</name>
    <dbReference type="NCBI Taxonomy" id="27404"/>
    <lineage>
        <taxon>Eukaryota</taxon>
        <taxon>Metazoa</taxon>
        <taxon>Ecdysozoa</taxon>
        <taxon>Arthropoda</taxon>
        <taxon>Crustacea</taxon>
        <taxon>Branchiopoda</taxon>
        <taxon>Diplostraca</taxon>
        <taxon>Cladocera</taxon>
        <taxon>Anomopoda</taxon>
        <taxon>Daphniidae</taxon>
        <taxon>Daphnia</taxon>
    </lineage>
</organism>
<accession>A0A8J2RYT6</accession>
<evidence type="ECO:0000259" key="6">
    <source>
        <dbReference type="PROSITE" id="PS50089"/>
    </source>
</evidence>
<evidence type="ECO:0000256" key="2">
    <source>
        <dbReference type="ARBA" id="ARBA00022771"/>
    </source>
</evidence>
<dbReference type="OrthoDB" id="6105938at2759"/>
<dbReference type="SUPFAM" id="SSF57850">
    <property type="entry name" value="RING/U-box"/>
    <property type="match status" value="1"/>
</dbReference>
<proteinExistence type="predicted"/>
<gene>
    <name evidence="7" type="ORF">DGAL_LOCUS15274</name>
</gene>
<evidence type="ECO:0000256" key="5">
    <source>
        <dbReference type="SAM" id="MobiDB-lite"/>
    </source>
</evidence>
<name>A0A8J2RYT6_9CRUS</name>
<evidence type="ECO:0000313" key="7">
    <source>
        <dbReference type="EMBL" id="CAH0111624.1"/>
    </source>
</evidence>
<keyword evidence="8" id="KW-1185">Reference proteome</keyword>
<dbReference type="Gene3D" id="3.30.40.10">
    <property type="entry name" value="Zinc/RING finger domain, C3HC4 (zinc finger)"/>
    <property type="match status" value="1"/>
</dbReference>
<dbReference type="InterPro" id="IPR017907">
    <property type="entry name" value="Znf_RING_CS"/>
</dbReference>
<keyword evidence="1" id="KW-0479">Metal-binding</keyword>
<evidence type="ECO:0000313" key="8">
    <source>
        <dbReference type="Proteomes" id="UP000789390"/>
    </source>
</evidence>
<keyword evidence="3" id="KW-0862">Zinc</keyword>
<feature type="compositionally biased region" description="Low complexity" evidence="5">
    <location>
        <begin position="298"/>
        <end position="308"/>
    </location>
</feature>
<comment type="caution">
    <text evidence="7">The sequence shown here is derived from an EMBL/GenBank/DDBJ whole genome shotgun (WGS) entry which is preliminary data.</text>
</comment>
<dbReference type="InterPro" id="IPR001841">
    <property type="entry name" value="Znf_RING"/>
</dbReference>
<dbReference type="PROSITE" id="PS50089">
    <property type="entry name" value="ZF_RING_2"/>
    <property type="match status" value="1"/>
</dbReference>
<dbReference type="Pfam" id="PF13445">
    <property type="entry name" value="zf-RING_UBOX"/>
    <property type="match status" value="1"/>
</dbReference>
<evidence type="ECO:0000256" key="3">
    <source>
        <dbReference type="ARBA" id="ARBA00022833"/>
    </source>
</evidence>
<dbReference type="PANTHER" id="PTHR25464:SF2">
    <property type="entry name" value="RING-TYPE DOMAIN-CONTAINING PROTEIN"/>
    <property type="match status" value="1"/>
</dbReference>
<sequence>MATANLNEVEDFVTCGVCLCEYDEEIRKPKFLPCSHTVCFLCLQEIRRGDTITCPFCRKTISKDSRKEVEWILPNNTYALQMLKLNKQVPSSAASSTVMQNKTTAELLKFKDDLVKMRDAGFNKLALAIEKRKEVQEQVGLVMKCLKVAEEEVTKFQDENNLCLVEMISILEANATSGSSSTKPEKDLILSDLMSMVEGATSGDTIETLKQKMTKSVEIYERKLTEATEIAENTNSKTKIRVHLTDENGIPIPTCSELRFQPMGQGSNGPQVLQDSILLSHTTVASLKRKTNLKPEQPTAASASAATSLPPSVSSNSRFFLGNLPSKFIIRFYEYYDQVTVENRRDNNPGIPQGEIHIRPAPTFHPEFVKQLGDFCYKSPQKLMGPIEKAMPGVFVQFSMATWKFKPAVPSLIGHYHGENRSYDQLYDFEANDINDVGIDLVRMVDGQVMSYGLIIILEEHEKFKKRKKLHETVSNSELFGRVIHQHMDCANRMSRVATNQRGHYFMTLESQ</sequence>
<dbReference type="EMBL" id="CAKKLH010000314">
    <property type="protein sequence ID" value="CAH0111624.1"/>
    <property type="molecule type" value="Genomic_DNA"/>
</dbReference>